<dbReference type="InterPro" id="IPR001455">
    <property type="entry name" value="TusA-like"/>
</dbReference>
<dbReference type="PANTHER" id="PTHR33279">
    <property type="entry name" value="SULFUR CARRIER PROTEIN YEDF-RELATED"/>
    <property type="match status" value="1"/>
</dbReference>
<evidence type="ECO:0000259" key="2">
    <source>
        <dbReference type="Pfam" id="PF01206"/>
    </source>
</evidence>
<dbReference type="InterPro" id="IPR027396">
    <property type="entry name" value="DsrEFH-like"/>
</dbReference>
<dbReference type="Gene3D" id="3.40.1260.10">
    <property type="entry name" value="DsrEFH-like"/>
    <property type="match status" value="1"/>
</dbReference>
<comment type="similarity">
    <text evidence="1">Belongs to the sulfur carrier protein TusA family.</text>
</comment>
<organism evidence="3 4">
    <name type="scientific">Ventrimonas faecis</name>
    <dbReference type="NCBI Taxonomy" id="3133170"/>
    <lineage>
        <taxon>Bacteria</taxon>
        <taxon>Bacillati</taxon>
        <taxon>Bacillota</taxon>
        <taxon>Clostridia</taxon>
        <taxon>Lachnospirales</taxon>
        <taxon>Lachnospiraceae</taxon>
        <taxon>Ventrimonas</taxon>
    </lineage>
</organism>
<feature type="domain" description="UPF0033" evidence="2">
    <location>
        <begin position="3"/>
        <end position="69"/>
    </location>
</feature>
<dbReference type="Pfam" id="PF01206">
    <property type="entry name" value="TusA"/>
    <property type="match status" value="1"/>
</dbReference>
<keyword evidence="4" id="KW-1185">Reference proteome</keyword>
<accession>A0ABV1HJ97</accession>
<evidence type="ECO:0000256" key="1">
    <source>
        <dbReference type="ARBA" id="ARBA00008984"/>
    </source>
</evidence>
<reference evidence="3 4" key="1">
    <citation type="submission" date="2024-03" db="EMBL/GenBank/DDBJ databases">
        <title>Human intestinal bacterial collection.</title>
        <authorList>
            <person name="Pauvert C."/>
            <person name="Hitch T.C.A."/>
            <person name="Clavel T."/>
        </authorList>
    </citation>
    <scope>NUCLEOTIDE SEQUENCE [LARGE SCALE GENOMIC DNA]</scope>
    <source>
        <strain evidence="3 4">CLA-AP-H27</strain>
    </source>
</reference>
<dbReference type="Proteomes" id="UP001437460">
    <property type="component" value="Unassembled WGS sequence"/>
</dbReference>
<name>A0ABV1HJ97_9FIRM</name>
<gene>
    <name evidence="3" type="primary">yedF</name>
    <name evidence="3" type="ORF">WMO41_04250</name>
</gene>
<dbReference type="NCBIfam" id="TIGR03527">
    <property type="entry name" value="selenium_YedF"/>
    <property type="match status" value="1"/>
</dbReference>
<dbReference type="PANTHER" id="PTHR33279:SF6">
    <property type="entry name" value="SULFUR CARRIER PROTEIN YEDF-RELATED"/>
    <property type="match status" value="1"/>
</dbReference>
<evidence type="ECO:0000313" key="4">
    <source>
        <dbReference type="Proteomes" id="UP001437460"/>
    </source>
</evidence>
<dbReference type="RefSeq" id="WP_349228699.1">
    <property type="nucleotide sequence ID" value="NZ_JBBMFJ010000005.1"/>
</dbReference>
<protein>
    <submittedName>
        <fullName evidence="3">Sulfurtransferase-like selenium metabolism protein YedF</fullName>
    </submittedName>
</protein>
<proteinExistence type="inferred from homology"/>
<dbReference type="InterPro" id="IPR036868">
    <property type="entry name" value="TusA-like_sf"/>
</dbReference>
<dbReference type="Gene3D" id="3.30.110.40">
    <property type="entry name" value="TusA-like domain"/>
    <property type="match status" value="1"/>
</dbReference>
<dbReference type="SUPFAM" id="SSF64307">
    <property type="entry name" value="SirA-like"/>
    <property type="match status" value="1"/>
</dbReference>
<sequence length="202" mass="21803">MTRVDARGEICPIPLIKAKEAVKNLNGAGDVEVLVDNEIAVQNLEKMAGQMGYGVESSKEEEKTWKVVLHVSGQEKSAEEIPADQCLVPGKKKTVVAVTADHMGEGNEELGKVLIKGFLFAQTQLETLPDTILFYNGGAKLTCEGSDSIEDLKKLEEAGVQILTCGTCLNYYGLTEKLKVGGVTNMYVIAQTMAEADLVVRP</sequence>
<evidence type="ECO:0000313" key="3">
    <source>
        <dbReference type="EMBL" id="MEQ2562383.1"/>
    </source>
</evidence>
<dbReference type="SUPFAM" id="SSF75169">
    <property type="entry name" value="DsrEFH-like"/>
    <property type="match status" value="1"/>
</dbReference>
<comment type="caution">
    <text evidence="3">The sequence shown here is derived from an EMBL/GenBank/DDBJ whole genome shotgun (WGS) entry which is preliminary data.</text>
</comment>
<dbReference type="InterPro" id="IPR019870">
    <property type="entry name" value="Se_metab_YedF"/>
</dbReference>
<dbReference type="EMBL" id="JBBMFJ010000005">
    <property type="protein sequence ID" value="MEQ2562383.1"/>
    <property type="molecule type" value="Genomic_DNA"/>
</dbReference>